<evidence type="ECO:0008006" key="4">
    <source>
        <dbReference type="Google" id="ProtNLM"/>
    </source>
</evidence>
<feature type="chain" id="PRO_5047498049" description="Secreted protein" evidence="1">
    <location>
        <begin position="37"/>
        <end position="409"/>
    </location>
</feature>
<accession>A0ABV3DIF1</accession>
<organism evidence="2 3">
    <name type="scientific">Streptodolium elevatio</name>
    <dbReference type="NCBI Taxonomy" id="3157996"/>
    <lineage>
        <taxon>Bacteria</taxon>
        <taxon>Bacillati</taxon>
        <taxon>Actinomycetota</taxon>
        <taxon>Actinomycetes</taxon>
        <taxon>Kitasatosporales</taxon>
        <taxon>Streptomycetaceae</taxon>
        <taxon>Streptodolium</taxon>
    </lineage>
</organism>
<sequence>MTVSALVRPRRRLRRLVATTVMASAVAVGGALPAAADEAAESAAQRWTPAKLPAGAASLTGVTKPDAATTWVAGFRLVDEGGGLDFQPVVYEKNGGGRWTEIPTAPGESGRINAIASTSKKDAWVVGDQKGYDPGGPIMAQHWNGRSWKSVDVPTAPDSTGGGLLSVSAVGPNNVWAAGWTQIQDSVTPDPDGGPPQIETHSEGIVAHWDGRSWKNVRVPQPYPSWALNSISASGPNDVWAVGSGYGDDDQPVALHYNGSKWSVLPTPPHGGVYGEFNSVVAKSPTDVWAVGRVLLDDKDRGHALVMHWDGKAWTKVATPETAGPMYGAAPAPGGIVAAGKTNDRVNGYALRVVGNRASSLGIPTDLPEGRTYAPWAVATDPKTGKATIVGVIENPQGYPDPMVLTGRI</sequence>
<evidence type="ECO:0000313" key="3">
    <source>
        <dbReference type="Proteomes" id="UP001551482"/>
    </source>
</evidence>
<keyword evidence="1" id="KW-0732">Signal</keyword>
<dbReference type="RefSeq" id="WP_358355344.1">
    <property type="nucleotide sequence ID" value="NZ_JBEZFP010000044.1"/>
</dbReference>
<gene>
    <name evidence="2" type="ORF">AB0C36_18615</name>
</gene>
<evidence type="ECO:0000313" key="2">
    <source>
        <dbReference type="EMBL" id="MEU8135523.1"/>
    </source>
</evidence>
<evidence type="ECO:0000256" key="1">
    <source>
        <dbReference type="SAM" id="SignalP"/>
    </source>
</evidence>
<dbReference type="SUPFAM" id="SSF110296">
    <property type="entry name" value="Oligoxyloglucan reducing end-specific cellobiohydrolase"/>
    <property type="match status" value="1"/>
</dbReference>
<keyword evidence="3" id="KW-1185">Reference proteome</keyword>
<feature type="signal peptide" evidence="1">
    <location>
        <begin position="1"/>
        <end position="36"/>
    </location>
</feature>
<protein>
    <recommendedName>
        <fullName evidence="4">Secreted protein</fullName>
    </recommendedName>
</protein>
<reference evidence="2 3" key="1">
    <citation type="submission" date="2024-06" db="EMBL/GenBank/DDBJ databases">
        <title>The Natural Products Discovery Center: Release of the First 8490 Sequenced Strains for Exploring Actinobacteria Biosynthetic Diversity.</title>
        <authorList>
            <person name="Kalkreuter E."/>
            <person name="Kautsar S.A."/>
            <person name="Yang D."/>
            <person name="Bader C.D."/>
            <person name="Teijaro C.N."/>
            <person name="Fluegel L."/>
            <person name="Davis C.M."/>
            <person name="Simpson J.R."/>
            <person name="Lauterbach L."/>
            <person name="Steele A.D."/>
            <person name="Gui C."/>
            <person name="Meng S."/>
            <person name="Li G."/>
            <person name="Viehrig K."/>
            <person name="Ye F."/>
            <person name="Su P."/>
            <person name="Kiefer A.F."/>
            <person name="Nichols A."/>
            <person name="Cepeda A.J."/>
            <person name="Yan W."/>
            <person name="Fan B."/>
            <person name="Jiang Y."/>
            <person name="Adhikari A."/>
            <person name="Zheng C.-J."/>
            <person name="Schuster L."/>
            <person name="Cowan T.M."/>
            <person name="Smanski M.J."/>
            <person name="Chevrette M.G."/>
            <person name="De Carvalho L.P.S."/>
            <person name="Shen B."/>
        </authorList>
    </citation>
    <scope>NUCLEOTIDE SEQUENCE [LARGE SCALE GENOMIC DNA]</scope>
    <source>
        <strain evidence="2 3">NPDC048946</strain>
    </source>
</reference>
<name>A0ABV3DIF1_9ACTN</name>
<proteinExistence type="predicted"/>
<dbReference type="EMBL" id="JBEZFP010000044">
    <property type="protein sequence ID" value="MEU8135523.1"/>
    <property type="molecule type" value="Genomic_DNA"/>
</dbReference>
<dbReference type="Proteomes" id="UP001551482">
    <property type="component" value="Unassembled WGS sequence"/>
</dbReference>
<comment type="caution">
    <text evidence="2">The sequence shown here is derived from an EMBL/GenBank/DDBJ whole genome shotgun (WGS) entry which is preliminary data.</text>
</comment>